<dbReference type="InParanoid" id="A0A803YF17"/>
<protein>
    <submittedName>
        <fullName evidence="1">Uncharacterized protein</fullName>
    </submittedName>
</protein>
<name>A0A803YF17_MELGA</name>
<evidence type="ECO:0000313" key="2">
    <source>
        <dbReference type="Proteomes" id="UP000001645"/>
    </source>
</evidence>
<organism evidence="1 2">
    <name type="scientific">Meleagris gallopavo</name>
    <name type="common">Wild turkey</name>
    <dbReference type="NCBI Taxonomy" id="9103"/>
    <lineage>
        <taxon>Eukaryota</taxon>
        <taxon>Metazoa</taxon>
        <taxon>Chordata</taxon>
        <taxon>Craniata</taxon>
        <taxon>Vertebrata</taxon>
        <taxon>Euteleostomi</taxon>
        <taxon>Archelosauria</taxon>
        <taxon>Archosauria</taxon>
        <taxon>Dinosauria</taxon>
        <taxon>Saurischia</taxon>
        <taxon>Theropoda</taxon>
        <taxon>Coelurosauria</taxon>
        <taxon>Aves</taxon>
        <taxon>Neognathae</taxon>
        <taxon>Galloanserae</taxon>
        <taxon>Galliformes</taxon>
        <taxon>Phasianidae</taxon>
        <taxon>Meleagridinae</taxon>
        <taxon>Meleagris</taxon>
    </lineage>
</organism>
<keyword evidence="2" id="KW-1185">Reference proteome</keyword>
<sequence>MKRHFIPWCRTQPAGSVQEPRGQFALATTNPRRCGACSSLNRSLQGSVALWPCPEAVLGRQPLPTLGRVFCFAKQLMRSGVWSHPYPAGGRAITLSLAELPHHSLGWAFKQM</sequence>
<accession>A0A803YF17</accession>
<evidence type="ECO:0000313" key="1">
    <source>
        <dbReference type="Ensembl" id="ENSMGAP00000030364.1"/>
    </source>
</evidence>
<dbReference type="AlphaFoldDB" id="A0A803YF17"/>
<reference evidence="1 2" key="1">
    <citation type="journal article" date="2010" name="PLoS Biol.">
        <title>Multi-platform next-generation sequencing of the domestic turkey (Meleagris gallopavo): genome assembly and analysis.</title>
        <authorList>
            <person name="Dalloul R.A."/>
            <person name="Long J.A."/>
            <person name="Zimin A.V."/>
            <person name="Aslam L."/>
            <person name="Beal K."/>
            <person name="Blomberg L.A."/>
            <person name="Bouffard P."/>
            <person name="Burt D.W."/>
            <person name="Crasta O."/>
            <person name="Crooijmans R.P."/>
            <person name="Cooper K."/>
            <person name="Coulombe R.A."/>
            <person name="De S."/>
            <person name="Delany M.E."/>
            <person name="Dodgson J.B."/>
            <person name="Dong J.J."/>
            <person name="Evans C."/>
            <person name="Frederickson K.M."/>
            <person name="Flicek P."/>
            <person name="Florea L."/>
            <person name="Folkerts O."/>
            <person name="Groenen M.A."/>
            <person name="Harkins T.T."/>
            <person name="Herrero J."/>
            <person name="Hoffmann S."/>
            <person name="Megens H.J."/>
            <person name="Jiang A."/>
            <person name="de Jong P."/>
            <person name="Kaiser P."/>
            <person name="Kim H."/>
            <person name="Kim K.W."/>
            <person name="Kim S."/>
            <person name="Langenberger D."/>
            <person name="Lee M.K."/>
            <person name="Lee T."/>
            <person name="Mane S."/>
            <person name="Marcais G."/>
            <person name="Marz M."/>
            <person name="McElroy A.P."/>
            <person name="Modise T."/>
            <person name="Nefedov M."/>
            <person name="Notredame C."/>
            <person name="Paton I.R."/>
            <person name="Payne W.S."/>
            <person name="Pertea G."/>
            <person name="Prickett D."/>
            <person name="Puiu D."/>
            <person name="Qioa D."/>
            <person name="Raineri E."/>
            <person name="Ruffier M."/>
            <person name="Salzberg S.L."/>
            <person name="Schatz M.C."/>
            <person name="Scheuring C."/>
            <person name="Schmidt C.J."/>
            <person name="Schroeder S."/>
            <person name="Searle S.M."/>
            <person name="Smith E.J."/>
            <person name="Smith J."/>
            <person name="Sonstegard T.S."/>
            <person name="Stadler P.F."/>
            <person name="Tafer H."/>
            <person name="Tu Z.J."/>
            <person name="Van Tassell C.P."/>
            <person name="Vilella A.J."/>
            <person name="Williams K.P."/>
            <person name="Yorke J.A."/>
            <person name="Zhang L."/>
            <person name="Zhang H.B."/>
            <person name="Zhang X."/>
            <person name="Zhang Y."/>
            <person name="Reed K.M."/>
        </authorList>
    </citation>
    <scope>NUCLEOTIDE SEQUENCE [LARGE SCALE GENOMIC DNA]</scope>
</reference>
<proteinExistence type="predicted"/>
<dbReference type="Proteomes" id="UP000001645">
    <property type="component" value="Chromosome 5"/>
</dbReference>
<dbReference type="Ensembl" id="ENSMGAT00000021647.1">
    <property type="protein sequence ID" value="ENSMGAP00000030364.1"/>
    <property type="gene ID" value="ENSMGAG00000018780.1"/>
</dbReference>
<reference evidence="1" key="2">
    <citation type="submission" date="2025-08" db="UniProtKB">
        <authorList>
            <consortium name="Ensembl"/>
        </authorList>
    </citation>
    <scope>IDENTIFICATION</scope>
</reference>
<reference evidence="1" key="3">
    <citation type="submission" date="2025-09" db="UniProtKB">
        <authorList>
            <consortium name="Ensembl"/>
        </authorList>
    </citation>
    <scope>IDENTIFICATION</scope>
</reference>